<evidence type="ECO:0000313" key="10">
    <source>
        <dbReference type="Proteomes" id="UP000324632"/>
    </source>
</evidence>
<feature type="compositionally biased region" description="Low complexity" evidence="6">
    <location>
        <begin position="375"/>
        <end position="390"/>
    </location>
</feature>
<feature type="compositionally biased region" description="Low complexity" evidence="6">
    <location>
        <begin position="616"/>
        <end position="625"/>
    </location>
</feature>
<evidence type="ECO:0000256" key="6">
    <source>
        <dbReference type="SAM" id="MobiDB-lite"/>
    </source>
</evidence>
<feature type="transmembrane region" description="Helical" evidence="7">
    <location>
        <begin position="265"/>
        <end position="287"/>
    </location>
</feature>
<evidence type="ECO:0000256" key="1">
    <source>
        <dbReference type="ARBA" id="ARBA00022729"/>
    </source>
</evidence>
<keyword evidence="4" id="KW-0675">Receptor</keyword>
<evidence type="ECO:0000259" key="8">
    <source>
        <dbReference type="PROSITE" id="PS50853"/>
    </source>
</evidence>
<keyword evidence="10" id="KW-1185">Reference proteome</keyword>
<feature type="region of interest" description="Disordered" evidence="6">
    <location>
        <begin position="605"/>
        <end position="655"/>
    </location>
</feature>
<keyword evidence="5" id="KW-0325">Glycoprotein</keyword>
<dbReference type="InterPro" id="IPR013783">
    <property type="entry name" value="Ig-like_fold"/>
</dbReference>
<dbReference type="Pfam" id="PF00041">
    <property type="entry name" value="fn3"/>
    <property type="match status" value="1"/>
</dbReference>
<dbReference type="GO" id="GO:0004896">
    <property type="term" value="F:cytokine receptor activity"/>
    <property type="evidence" value="ECO:0007669"/>
    <property type="project" value="TreeGrafter"/>
</dbReference>
<dbReference type="PANTHER" id="PTHR23036:SF194">
    <property type="entry name" value="FIBRONECTIN TYPE-III DOMAIN-CONTAINING PROTEIN"/>
    <property type="match status" value="1"/>
</dbReference>
<dbReference type="GO" id="GO:0043235">
    <property type="term" value="C:receptor complex"/>
    <property type="evidence" value="ECO:0007669"/>
    <property type="project" value="TreeGrafter"/>
</dbReference>
<dbReference type="Proteomes" id="UP000324632">
    <property type="component" value="Chromosome 9"/>
</dbReference>
<comment type="caution">
    <text evidence="9">The sequence shown here is derived from an EMBL/GenBank/DDBJ whole genome shotgun (WGS) entry which is preliminary data.</text>
</comment>
<dbReference type="PROSITE" id="PS50853">
    <property type="entry name" value="FN3"/>
    <property type="match status" value="1"/>
</dbReference>
<name>A0A5A9P1W5_9TELE</name>
<feature type="region of interest" description="Disordered" evidence="6">
    <location>
        <begin position="375"/>
        <end position="416"/>
    </location>
</feature>
<keyword evidence="2" id="KW-0677">Repeat</keyword>
<keyword evidence="7" id="KW-0812">Transmembrane</keyword>
<dbReference type="CDD" id="cd00063">
    <property type="entry name" value="FN3"/>
    <property type="match status" value="1"/>
</dbReference>
<dbReference type="GO" id="GO:0009897">
    <property type="term" value="C:external side of plasma membrane"/>
    <property type="evidence" value="ECO:0007669"/>
    <property type="project" value="TreeGrafter"/>
</dbReference>
<evidence type="ECO:0000256" key="7">
    <source>
        <dbReference type="SAM" id="Phobius"/>
    </source>
</evidence>
<gene>
    <name evidence="9" type="ORF">E1301_Tti009461</name>
</gene>
<dbReference type="AlphaFoldDB" id="A0A5A9P1W5"/>
<reference evidence="9 10" key="1">
    <citation type="journal article" date="2019" name="Mol. Ecol. Resour.">
        <title>Chromosome-level genome assembly of Triplophysa tibetana, a fish adapted to the harsh high-altitude environment of the Tibetan Plateau.</title>
        <authorList>
            <person name="Yang X."/>
            <person name="Liu H."/>
            <person name="Ma Z."/>
            <person name="Zou Y."/>
            <person name="Zou M."/>
            <person name="Mao Y."/>
            <person name="Li X."/>
            <person name="Wang H."/>
            <person name="Chen T."/>
            <person name="Wang W."/>
            <person name="Yang R."/>
        </authorList>
    </citation>
    <scope>NUCLEOTIDE SEQUENCE [LARGE SCALE GENOMIC DNA]</scope>
    <source>
        <strain evidence="9">TTIB1903HZAU</strain>
        <tissue evidence="9">Muscle</tissue>
    </source>
</reference>
<evidence type="ECO:0000256" key="4">
    <source>
        <dbReference type="ARBA" id="ARBA00023170"/>
    </source>
</evidence>
<protein>
    <submittedName>
        <fullName evidence="9">Contactin-1 Neural cell recognition molecule F11</fullName>
    </submittedName>
</protein>
<keyword evidence="3" id="KW-1015">Disulfide bond</keyword>
<evidence type="ECO:0000256" key="3">
    <source>
        <dbReference type="ARBA" id="ARBA00023157"/>
    </source>
</evidence>
<accession>A0A5A9P1W5</accession>
<dbReference type="GO" id="GO:0019955">
    <property type="term" value="F:cytokine binding"/>
    <property type="evidence" value="ECO:0007669"/>
    <property type="project" value="TreeGrafter"/>
</dbReference>
<proteinExistence type="predicted"/>
<dbReference type="EMBL" id="SOYY01000009">
    <property type="protein sequence ID" value="KAA0716514.1"/>
    <property type="molecule type" value="Genomic_DNA"/>
</dbReference>
<dbReference type="FunFam" id="2.60.40.10:FF:000028">
    <property type="entry name" value="Neuronal cell adhesion molecule"/>
    <property type="match status" value="1"/>
</dbReference>
<sequence>MQVQCIPYKECSQCPFGELITLPCELTEAPSVQHEIQDFVQNLLISEGQRKVILEWKHTNSEAVTYYNVTVKKVTGEFSNFATNDSSLTLFLSYSAYNISLRGINSAGSSPAATIIIQNTEGLSKVFQPYKRYNFILHTRPYKDTCNMKNVNDSERTYGTSQAYLTEGSPITSPGNVSILNITKSTSLVTWSPVSEEDLRGFLLGYIIYYTEDNTEEPYKVDPSLNSYVMQNLKFNTAYRVQLSAFTAAGEGERSDPKPFVTNPLGLSSIIAAVIVGIIIFLVAFQFSCRFMQRAKKLIWPSIPNPGNSNAVQKIEIGHELDILEPLNRQKLEESEACDSSTVCVVESRKEASPLSTSPTPEFCAKPTVFLSENECSTSSLEETTDSSTSAPNEESAETENAALSASVDNENNESEDLFKSKTDFSVTVPVKPAVVFMSDYTTMEFFQQVAMTGIQGPSMLTGKPGLVSVQPGQDYVRQTCFAGNEQSSVSSGACNGTDVLHIQIVFQKLRSRVAVFLREPATISFATWTVTSVATALMTTHVSSVSDMGNSANVNPPAKCSRADRTPIRFSKRSPTGGGIPSGSSRTHSETMCDVDETSLAASEGDWHPALTNLSSTPGSSSRGSRSDATRANPGMRGSWGRSAVQTAPTPGGVTPATALIGRYGTTPASSPKPGPYQGLAPTYSQSFSVLPGCTYSRSHTPLDCARRTDLTPWRGVRSYTYDSCHHSQPTVRAVVPPGR</sequence>
<feature type="region of interest" description="Disordered" evidence="6">
    <location>
        <begin position="547"/>
        <end position="593"/>
    </location>
</feature>
<evidence type="ECO:0000313" key="9">
    <source>
        <dbReference type="EMBL" id="KAA0716514.1"/>
    </source>
</evidence>
<dbReference type="SUPFAM" id="SSF49265">
    <property type="entry name" value="Fibronectin type III"/>
    <property type="match status" value="1"/>
</dbReference>
<keyword evidence="1" id="KW-0732">Signal</keyword>
<keyword evidence="7" id="KW-0472">Membrane</keyword>
<dbReference type="InterPro" id="IPR050379">
    <property type="entry name" value="Type-I_Cytokine_Rcpt"/>
</dbReference>
<dbReference type="SMART" id="SM00060">
    <property type="entry name" value="FN3"/>
    <property type="match status" value="2"/>
</dbReference>
<dbReference type="InterPro" id="IPR003961">
    <property type="entry name" value="FN3_dom"/>
</dbReference>
<evidence type="ECO:0000256" key="5">
    <source>
        <dbReference type="ARBA" id="ARBA00023180"/>
    </source>
</evidence>
<dbReference type="PANTHER" id="PTHR23036">
    <property type="entry name" value="CYTOKINE RECEPTOR"/>
    <property type="match status" value="1"/>
</dbReference>
<organism evidence="9 10">
    <name type="scientific">Triplophysa tibetana</name>
    <dbReference type="NCBI Taxonomy" id="1572043"/>
    <lineage>
        <taxon>Eukaryota</taxon>
        <taxon>Metazoa</taxon>
        <taxon>Chordata</taxon>
        <taxon>Craniata</taxon>
        <taxon>Vertebrata</taxon>
        <taxon>Euteleostomi</taxon>
        <taxon>Actinopterygii</taxon>
        <taxon>Neopterygii</taxon>
        <taxon>Teleostei</taxon>
        <taxon>Ostariophysi</taxon>
        <taxon>Cypriniformes</taxon>
        <taxon>Nemacheilidae</taxon>
        <taxon>Triplophysa</taxon>
    </lineage>
</organism>
<feature type="domain" description="Fibronectin type-III" evidence="8">
    <location>
        <begin position="173"/>
        <end position="265"/>
    </location>
</feature>
<dbReference type="InterPro" id="IPR036116">
    <property type="entry name" value="FN3_sf"/>
</dbReference>
<evidence type="ECO:0000256" key="2">
    <source>
        <dbReference type="ARBA" id="ARBA00022737"/>
    </source>
</evidence>
<dbReference type="Gene3D" id="2.60.40.10">
    <property type="entry name" value="Immunoglobulins"/>
    <property type="match status" value="2"/>
</dbReference>
<keyword evidence="7" id="KW-1133">Transmembrane helix</keyword>